<protein>
    <recommendedName>
        <fullName evidence="10">Membrane transporter protein</fullName>
    </recommendedName>
</protein>
<keyword evidence="5" id="KW-0175">Coiled coil</keyword>
<evidence type="ECO:0000256" key="7">
    <source>
        <dbReference type="SAM" id="SignalP"/>
    </source>
</evidence>
<name>A0AAU9IES8_9CILI</name>
<keyword evidence="2 6" id="KW-0812">Transmembrane</keyword>
<feature type="signal peptide" evidence="7">
    <location>
        <begin position="1"/>
        <end position="18"/>
    </location>
</feature>
<dbReference type="PANTHER" id="PTHR14255:SF3">
    <property type="entry name" value="SULFITE EXPORTER TAUE_SAFE FAMILY PROTEIN 5-RELATED"/>
    <property type="match status" value="1"/>
</dbReference>
<accession>A0AAU9IES8</accession>
<dbReference type="GO" id="GO:0031464">
    <property type="term" value="C:Cul4A-RING E3 ubiquitin ligase complex"/>
    <property type="evidence" value="ECO:0007669"/>
    <property type="project" value="TreeGrafter"/>
</dbReference>
<evidence type="ECO:0000256" key="1">
    <source>
        <dbReference type="ARBA" id="ARBA00004141"/>
    </source>
</evidence>
<feature type="chain" id="PRO_5043874371" description="Membrane transporter protein" evidence="7">
    <location>
        <begin position="19"/>
        <end position="203"/>
    </location>
</feature>
<dbReference type="Pfam" id="PF01925">
    <property type="entry name" value="TauE"/>
    <property type="match status" value="1"/>
</dbReference>
<organism evidence="8 9">
    <name type="scientific">Blepharisma stoltei</name>
    <dbReference type="NCBI Taxonomy" id="1481888"/>
    <lineage>
        <taxon>Eukaryota</taxon>
        <taxon>Sar</taxon>
        <taxon>Alveolata</taxon>
        <taxon>Ciliophora</taxon>
        <taxon>Postciliodesmatophora</taxon>
        <taxon>Heterotrichea</taxon>
        <taxon>Heterotrichida</taxon>
        <taxon>Blepharismidae</taxon>
        <taxon>Blepharisma</taxon>
    </lineage>
</organism>
<sequence>MKKIVLLYLIFTIGNAESCKVDSDCDDYYNCESGSCERKELFPMENLEIIGTILIVIVSALSNSSGIGGGGLNILICILFFKFEPSNSVPLSQVIILGGSLTTIIIQIPSRHPVKDRPLIDYDLISFVISPMLLGASIGVILNESFPSWLILALLTLLLGFMLYNSIKKYIKLSEKEAELRNKEKEIENTNLIENNEQSNTEN</sequence>
<evidence type="ECO:0000313" key="9">
    <source>
        <dbReference type="Proteomes" id="UP001162131"/>
    </source>
</evidence>
<feature type="transmembrane region" description="Helical" evidence="6">
    <location>
        <begin position="42"/>
        <end position="61"/>
    </location>
</feature>
<feature type="transmembrane region" description="Helical" evidence="6">
    <location>
        <begin position="148"/>
        <end position="167"/>
    </location>
</feature>
<keyword evidence="3 6" id="KW-1133">Transmembrane helix</keyword>
<evidence type="ECO:0008006" key="10">
    <source>
        <dbReference type="Google" id="ProtNLM"/>
    </source>
</evidence>
<keyword evidence="4 6" id="KW-0472">Membrane</keyword>
<dbReference type="GO" id="GO:0016020">
    <property type="term" value="C:membrane"/>
    <property type="evidence" value="ECO:0007669"/>
    <property type="project" value="UniProtKB-SubCell"/>
</dbReference>
<keyword evidence="9" id="KW-1185">Reference proteome</keyword>
<dbReference type="PANTHER" id="PTHR14255">
    <property type="entry name" value="CEREBLON"/>
    <property type="match status" value="1"/>
</dbReference>
<dbReference type="AlphaFoldDB" id="A0AAU9IES8"/>
<dbReference type="GO" id="GO:0016567">
    <property type="term" value="P:protein ubiquitination"/>
    <property type="evidence" value="ECO:0007669"/>
    <property type="project" value="TreeGrafter"/>
</dbReference>
<reference evidence="8" key="1">
    <citation type="submission" date="2021-09" db="EMBL/GenBank/DDBJ databases">
        <authorList>
            <consortium name="AG Swart"/>
            <person name="Singh M."/>
            <person name="Singh A."/>
            <person name="Seah K."/>
            <person name="Emmerich C."/>
        </authorList>
    </citation>
    <scope>NUCLEOTIDE SEQUENCE</scope>
    <source>
        <strain evidence="8">ATCC30299</strain>
    </source>
</reference>
<proteinExistence type="predicted"/>
<evidence type="ECO:0000256" key="5">
    <source>
        <dbReference type="SAM" id="Coils"/>
    </source>
</evidence>
<comment type="subcellular location">
    <subcellularLocation>
        <location evidence="1">Membrane</location>
        <topology evidence="1">Multi-pass membrane protein</topology>
    </subcellularLocation>
</comment>
<evidence type="ECO:0000256" key="3">
    <source>
        <dbReference type="ARBA" id="ARBA00022989"/>
    </source>
</evidence>
<comment type="caution">
    <text evidence="8">The sequence shown here is derived from an EMBL/GenBank/DDBJ whole genome shotgun (WGS) entry which is preliminary data.</text>
</comment>
<gene>
    <name evidence="8" type="ORF">BSTOLATCC_MIC7159</name>
</gene>
<evidence type="ECO:0000256" key="2">
    <source>
        <dbReference type="ARBA" id="ARBA00022692"/>
    </source>
</evidence>
<feature type="coiled-coil region" evidence="5">
    <location>
        <begin position="170"/>
        <end position="202"/>
    </location>
</feature>
<dbReference type="InterPro" id="IPR002781">
    <property type="entry name" value="TM_pro_TauE-like"/>
</dbReference>
<evidence type="ECO:0000256" key="4">
    <source>
        <dbReference type="ARBA" id="ARBA00023136"/>
    </source>
</evidence>
<evidence type="ECO:0000256" key="6">
    <source>
        <dbReference type="SAM" id="Phobius"/>
    </source>
</evidence>
<evidence type="ECO:0000313" key="8">
    <source>
        <dbReference type="EMBL" id="CAG9312632.1"/>
    </source>
</evidence>
<dbReference type="EMBL" id="CAJZBQ010000008">
    <property type="protein sequence ID" value="CAG9312632.1"/>
    <property type="molecule type" value="Genomic_DNA"/>
</dbReference>
<keyword evidence="7" id="KW-0732">Signal</keyword>
<dbReference type="Proteomes" id="UP001162131">
    <property type="component" value="Unassembled WGS sequence"/>
</dbReference>
<feature type="transmembrane region" description="Helical" evidence="6">
    <location>
        <begin position="89"/>
        <end position="108"/>
    </location>
</feature>
<feature type="transmembrane region" description="Helical" evidence="6">
    <location>
        <begin position="120"/>
        <end position="142"/>
    </location>
</feature>